<keyword evidence="10" id="KW-1185">Reference proteome</keyword>
<dbReference type="InterPro" id="IPR011701">
    <property type="entry name" value="MFS"/>
</dbReference>
<evidence type="ECO:0000313" key="9">
    <source>
        <dbReference type="EMBL" id="SMO90286.1"/>
    </source>
</evidence>
<feature type="domain" description="Major facilitator superfamily (MFS) profile" evidence="8">
    <location>
        <begin position="10"/>
        <end position="397"/>
    </location>
</feature>
<sequence>MSPAFRRRRNFRVLWATQFISTAGLTVAVPLLPFYLETLGVFGGENHWWTGLCLSAPAITLFLASPLWGKVGDRWGRKWMVVRAVFGLSASMILMGFAQTAWHLLLFRLIQGAFGGVVDAAAAFASSEAPAEKQGRTFGSFQGATAAGSLAGPLLGGLLADLLGYRSLLLLMGGLTAVSGCWAVWALSDPHSRREKKGENVSLWDVSFRLLRNSGSRMLILAGMLAKAGVFGLVVVFAPLVQELSDSPDYAATWVGLLQALTWGMTMFGGFWWGRRNDRSSLEKNFFLASMICGLSICLQMGMDHLYWLIPLRMVQGFCFGALLPAVFMKVSQSSGEEVRGASIGVTNSFLVLGQVIGSFSTAWISSWLSAEFAFVFIGGLFMVAALLMLPLVRPYRSDFFRLFRLKTRQGSVQQVNDQL</sequence>
<dbReference type="AlphaFoldDB" id="A0A521F2J5"/>
<dbReference type="PANTHER" id="PTHR43414:SF6">
    <property type="entry name" value="MULTIDRUG RESISTANCE PROTEIN MDTG"/>
    <property type="match status" value="1"/>
</dbReference>
<protein>
    <submittedName>
        <fullName evidence="9">Predicted arabinose efflux permease, MFS family</fullName>
    </submittedName>
</protein>
<name>A0A521F2J5_9BACL</name>
<evidence type="ECO:0000256" key="5">
    <source>
        <dbReference type="ARBA" id="ARBA00022989"/>
    </source>
</evidence>
<dbReference type="Proteomes" id="UP000315636">
    <property type="component" value="Unassembled WGS sequence"/>
</dbReference>
<dbReference type="Gene3D" id="1.20.1250.20">
    <property type="entry name" value="MFS general substrate transporter like domains"/>
    <property type="match status" value="1"/>
</dbReference>
<evidence type="ECO:0000313" key="10">
    <source>
        <dbReference type="Proteomes" id="UP000315636"/>
    </source>
</evidence>
<keyword evidence="3" id="KW-1003">Cell membrane</keyword>
<keyword evidence="4 7" id="KW-0812">Transmembrane</keyword>
<dbReference type="PRINTS" id="PR01035">
    <property type="entry name" value="TCRTETA"/>
</dbReference>
<dbReference type="EMBL" id="FXTI01000012">
    <property type="protein sequence ID" value="SMO90286.1"/>
    <property type="molecule type" value="Genomic_DNA"/>
</dbReference>
<evidence type="ECO:0000256" key="7">
    <source>
        <dbReference type="SAM" id="Phobius"/>
    </source>
</evidence>
<dbReference type="Pfam" id="PF07690">
    <property type="entry name" value="MFS_1"/>
    <property type="match status" value="1"/>
</dbReference>
<feature type="transmembrane region" description="Helical" evidence="7">
    <location>
        <begin position="218"/>
        <end position="240"/>
    </location>
</feature>
<feature type="transmembrane region" description="Helical" evidence="7">
    <location>
        <begin position="285"/>
        <end position="302"/>
    </location>
</feature>
<feature type="transmembrane region" description="Helical" evidence="7">
    <location>
        <begin position="252"/>
        <end position="273"/>
    </location>
</feature>
<comment type="subcellular location">
    <subcellularLocation>
        <location evidence="1">Cell membrane</location>
        <topology evidence="1">Multi-pass membrane protein</topology>
    </subcellularLocation>
</comment>
<dbReference type="SUPFAM" id="SSF103473">
    <property type="entry name" value="MFS general substrate transporter"/>
    <property type="match status" value="1"/>
</dbReference>
<evidence type="ECO:0000256" key="6">
    <source>
        <dbReference type="ARBA" id="ARBA00023136"/>
    </source>
</evidence>
<dbReference type="OrthoDB" id="65739at2"/>
<keyword evidence="5 7" id="KW-1133">Transmembrane helix</keyword>
<evidence type="ECO:0000256" key="4">
    <source>
        <dbReference type="ARBA" id="ARBA00022692"/>
    </source>
</evidence>
<evidence type="ECO:0000256" key="3">
    <source>
        <dbReference type="ARBA" id="ARBA00022475"/>
    </source>
</evidence>
<dbReference type="GO" id="GO:0005886">
    <property type="term" value="C:plasma membrane"/>
    <property type="evidence" value="ECO:0007669"/>
    <property type="project" value="UniProtKB-SubCell"/>
</dbReference>
<evidence type="ECO:0000256" key="2">
    <source>
        <dbReference type="ARBA" id="ARBA00022448"/>
    </source>
</evidence>
<dbReference type="PROSITE" id="PS50850">
    <property type="entry name" value="MFS"/>
    <property type="match status" value="1"/>
</dbReference>
<dbReference type="PANTHER" id="PTHR43414">
    <property type="entry name" value="MULTIDRUG RESISTANCE PROTEIN MDTG"/>
    <property type="match status" value="1"/>
</dbReference>
<feature type="transmembrane region" description="Helical" evidence="7">
    <location>
        <begin position="165"/>
        <end position="187"/>
    </location>
</feature>
<dbReference type="InterPro" id="IPR036259">
    <property type="entry name" value="MFS_trans_sf"/>
</dbReference>
<gene>
    <name evidence="9" type="ORF">SAMN06264849_11246</name>
</gene>
<dbReference type="InterPro" id="IPR001958">
    <property type="entry name" value="Tet-R_TetA/multi-R_MdtG-like"/>
</dbReference>
<organism evidence="9 10">
    <name type="scientific">Melghirimyces algeriensis</name>
    <dbReference type="NCBI Taxonomy" id="910412"/>
    <lineage>
        <taxon>Bacteria</taxon>
        <taxon>Bacillati</taxon>
        <taxon>Bacillota</taxon>
        <taxon>Bacilli</taxon>
        <taxon>Bacillales</taxon>
        <taxon>Thermoactinomycetaceae</taxon>
        <taxon>Melghirimyces</taxon>
    </lineage>
</organism>
<keyword evidence="2" id="KW-0813">Transport</keyword>
<proteinExistence type="predicted"/>
<accession>A0A521F2J5</accession>
<feature type="transmembrane region" description="Helical" evidence="7">
    <location>
        <begin position="373"/>
        <end position="393"/>
    </location>
</feature>
<keyword evidence="6 7" id="KW-0472">Membrane</keyword>
<feature type="transmembrane region" description="Helical" evidence="7">
    <location>
        <begin position="12"/>
        <end position="36"/>
    </location>
</feature>
<reference evidence="9 10" key="1">
    <citation type="submission" date="2017-05" db="EMBL/GenBank/DDBJ databases">
        <authorList>
            <person name="Varghese N."/>
            <person name="Submissions S."/>
        </authorList>
    </citation>
    <scope>NUCLEOTIDE SEQUENCE [LARGE SCALE GENOMIC DNA]</scope>
    <source>
        <strain evidence="9 10">DSM 45474</strain>
    </source>
</reference>
<feature type="transmembrane region" description="Helical" evidence="7">
    <location>
        <begin position="80"/>
        <end position="99"/>
    </location>
</feature>
<dbReference type="GO" id="GO:0022857">
    <property type="term" value="F:transmembrane transporter activity"/>
    <property type="evidence" value="ECO:0007669"/>
    <property type="project" value="InterPro"/>
</dbReference>
<feature type="transmembrane region" description="Helical" evidence="7">
    <location>
        <begin position="308"/>
        <end position="329"/>
    </location>
</feature>
<feature type="transmembrane region" description="Helical" evidence="7">
    <location>
        <begin position="48"/>
        <end position="68"/>
    </location>
</feature>
<dbReference type="RefSeq" id="WP_142506534.1">
    <property type="nucleotide sequence ID" value="NZ_FXTI01000012.1"/>
</dbReference>
<evidence type="ECO:0000259" key="8">
    <source>
        <dbReference type="PROSITE" id="PS50850"/>
    </source>
</evidence>
<feature type="transmembrane region" description="Helical" evidence="7">
    <location>
        <begin position="350"/>
        <end position="367"/>
    </location>
</feature>
<dbReference type="InterPro" id="IPR020846">
    <property type="entry name" value="MFS_dom"/>
</dbReference>
<evidence type="ECO:0000256" key="1">
    <source>
        <dbReference type="ARBA" id="ARBA00004651"/>
    </source>
</evidence>